<dbReference type="EMBL" id="BSYO01000011">
    <property type="protein sequence ID" value="GMH11250.1"/>
    <property type="molecule type" value="Genomic_DNA"/>
</dbReference>
<gene>
    <name evidence="2" type="ORF">Nepgr_013091</name>
</gene>
<keyword evidence="3" id="KW-1185">Reference proteome</keyword>
<name>A0AAD3XP22_NEPGR</name>
<sequence>MKWAMSLGRRKERLGRETGLLKLHKQLGWSHEARPWKLSHSSSPWTGRRSEPIEEGRPAACLEVTPASVEPISTGEKGVVISGTSVFSGE</sequence>
<protein>
    <submittedName>
        <fullName evidence="2">Uncharacterized protein</fullName>
    </submittedName>
</protein>
<organism evidence="2 3">
    <name type="scientific">Nepenthes gracilis</name>
    <name type="common">Slender pitcher plant</name>
    <dbReference type="NCBI Taxonomy" id="150966"/>
    <lineage>
        <taxon>Eukaryota</taxon>
        <taxon>Viridiplantae</taxon>
        <taxon>Streptophyta</taxon>
        <taxon>Embryophyta</taxon>
        <taxon>Tracheophyta</taxon>
        <taxon>Spermatophyta</taxon>
        <taxon>Magnoliopsida</taxon>
        <taxon>eudicotyledons</taxon>
        <taxon>Gunneridae</taxon>
        <taxon>Pentapetalae</taxon>
        <taxon>Caryophyllales</taxon>
        <taxon>Nepenthaceae</taxon>
        <taxon>Nepenthes</taxon>
    </lineage>
</organism>
<proteinExistence type="predicted"/>
<feature type="compositionally biased region" description="Basic and acidic residues" evidence="1">
    <location>
        <begin position="48"/>
        <end position="57"/>
    </location>
</feature>
<feature type="region of interest" description="Disordered" evidence="1">
    <location>
        <begin position="37"/>
        <end position="57"/>
    </location>
</feature>
<dbReference type="AlphaFoldDB" id="A0AAD3XP22"/>
<evidence type="ECO:0000313" key="3">
    <source>
        <dbReference type="Proteomes" id="UP001279734"/>
    </source>
</evidence>
<dbReference type="Proteomes" id="UP001279734">
    <property type="component" value="Unassembled WGS sequence"/>
</dbReference>
<accession>A0AAD3XP22</accession>
<comment type="caution">
    <text evidence="2">The sequence shown here is derived from an EMBL/GenBank/DDBJ whole genome shotgun (WGS) entry which is preliminary data.</text>
</comment>
<evidence type="ECO:0000313" key="2">
    <source>
        <dbReference type="EMBL" id="GMH11250.1"/>
    </source>
</evidence>
<reference evidence="2" key="1">
    <citation type="submission" date="2023-05" db="EMBL/GenBank/DDBJ databases">
        <title>Nepenthes gracilis genome sequencing.</title>
        <authorList>
            <person name="Fukushima K."/>
        </authorList>
    </citation>
    <scope>NUCLEOTIDE SEQUENCE</scope>
    <source>
        <strain evidence="2">SING2019-196</strain>
    </source>
</reference>
<evidence type="ECO:0000256" key="1">
    <source>
        <dbReference type="SAM" id="MobiDB-lite"/>
    </source>
</evidence>